<protein>
    <submittedName>
        <fullName evidence="2">Uncharacterized protein</fullName>
    </submittedName>
</protein>
<keyword evidence="1" id="KW-0812">Transmembrane</keyword>
<keyword evidence="1" id="KW-0472">Membrane</keyword>
<keyword evidence="3" id="KW-1185">Reference proteome</keyword>
<proteinExistence type="predicted"/>
<feature type="transmembrane region" description="Helical" evidence="1">
    <location>
        <begin position="50"/>
        <end position="78"/>
    </location>
</feature>
<gene>
    <name evidence="2" type="ORF">QR685DRAFT_98845</name>
</gene>
<sequence>MMGVVYSSHGVLPFFFFFFSGGRVGVTWPACSLPTYSLHMKCPCPRRGMVIWRSAVMLGCWCAAFPQWCLGILSLWGVLAFSENAVGGHAMPLLVVTGLSVVVHCDLLSFRSTRPSGGLTGE</sequence>
<evidence type="ECO:0000313" key="3">
    <source>
        <dbReference type="Proteomes" id="UP001451303"/>
    </source>
</evidence>
<comment type="caution">
    <text evidence="2">The sequence shown here is derived from an EMBL/GenBank/DDBJ whole genome shotgun (WGS) entry which is preliminary data.</text>
</comment>
<keyword evidence="1" id="KW-1133">Transmembrane helix</keyword>
<accession>A0ABR3D1E3</accession>
<evidence type="ECO:0000256" key="1">
    <source>
        <dbReference type="SAM" id="Phobius"/>
    </source>
</evidence>
<evidence type="ECO:0000313" key="2">
    <source>
        <dbReference type="EMBL" id="KAL0466525.1"/>
    </source>
</evidence>
<dbReference type="EMBL" id="JAVLET010000012">
    <property type="protein sequence ID" value="KAL0466525.1"/>
    <property type="molecule type" value="Genomic_DNA"/>
</dbReference>
<organism evidence="2 3">
    <name type="scientific">Neurospora intermedia</name>
    <dbReference type="NCBI Taxonomy" id="5142"/>
    <lineage>
        <taxon>Eukaryota</taxon>
        <taxon>Fungi</taxon>
        <taxon>Dikarya</taxon>
        <taxon>Ascomycota</taxon>
        <taxon>Pezizomycotina</taxon>
        <taxon>Sordariomycetes</taxon>
        <taxon>Sordariomycetidae</taxon>
        <taxon>Sordariales</taxon>
        <taxon>Sordariaceae</taxon>
        <taxon>Neurospora</taxon>
    </lineage>
</organism>
<dbReference type="Proteomes" id="UP001451303">
    <property type="component" value="Unassembled WGS sequence"/>
</dbReference>
<name>A0ABR3D1E3_NEUIN</name>
<reference evidence="2 3" key="1">
    <citation type="submission" date="2023-09" db="EMBL/GenBank/DDBJ databases">
        <title>Multi-omics analysis of a traditional fermented food reveals byproduct-associated fungal strains for waste-to-food upcycling.</title>
        <authorList>
            <consortium name="Lawrence Berkeley National Laboratory"/>
            <person name="Rekdal V.M."/>
            <person name="Villalobos-Escobedo J.M."/>
            <person name="Rodriguez-Valeron N."/>
            <person name="Garcia M.O."/>
            <person name="Vasquez D.P."/>
            <person name="Damayanti I."/>
            <person name="Sorensen P.M."/>
            <person name="Baidoo E.E."/>
            <person name="De Carvalho A.C."/>
            <person name="Riley R."/>
            <person name="Lipzen A."/>
            <person name="He G."/>
            <person name="Yan M."/>
            <person name="Haridas S."/>
            <person name="Daum C."/>
            <person name="Yoshinaga Y."/>
            <person name="Ng V."/>
            <person name="Grigoriev I.V."/>
            <person name="Munk R."/>
            <person name="Nuraida L."/>
            <person name="Wijaya C.H."/>
            <person name="Morales P.-C."/>
            <person name="Keasling J.D."/>
        </authorList>
    </citation>
    <scope>NUCLEOTIDE SEQUENCE [LARGE SCALE GENOMIC DNA]</scope>
    <source>
        <strain evidence="2 3">FGSC 2613</strain>
    </source>
</reference>
<feature type="transmembrane region" description="Helical" evidence="1">
    <location>
        <begin position="12"/>
        <end position="38"/>
    </location>
</feature>
<feature type="transmembrane region" description="Helical" evidence="1">
    <location>
        <begin position="90"/>
        <end position="110"/>
    </location>
</feature>